<feature type="domain" description="Penicillin-binding protein transpeptidase" evidence="6">
    <location>
        <begin position="294"/>
        <end position="606"/>
    </location>
</feature>
<reference evidence="8 9" key="1">
    <citation type="submission" date="2016-06" db="EMBL/GenBank/DDBJ databases">
        <title>Complete genome sequence of a saline-alkali tolerant type strain Dietzia timorensis ID05-A0528T.</title>
        <authorList>
            <person name="Wu X."/>
        </authorList>
    </citation>
    <scope>NUCLEOTIDE SEQUENCE [LARGE SCALE GENOMIC DNA]</scope>
    <source>
        <strain evidence="8 9">ID05-A0528</strain>
    </source>
</reference>
<evidence type="ECO:0000313" key="9">
    <source>
        <dbReference type="Proteomes" id="UP000186104"/>
    </source>
</evidence>
<organism evidence="8 9">
    <name type="scientific">Dietzia timorensis</name>
    <dbReference type="NCBI Taxonomy" id="499555"/>
    <lineage>
        <taxon>Bacteria</taxon>
        <taxon>Bacillati</taxon>
        <taxon>Actinomycetota</taxon>
        <taxon>Actinomycetes</taxon>
        <taxon>Mycobacteriales</taxon>
        <taxon>Dietziaceae</taxon>
        <taxon>Dietzia</taxon>
    </lineage>
</organism>
<dbReference type="PANTHER" id="PTHR30627">
    <property type="entry name" value="PEPTIDOGLYCAN D,D-TRANSPEPTIDASE"/>
    <property type="match status" value="1"/>
</dbReference>
<keyword evidence="5" id="KW-0812">Transmembrane</keyword>
<dbReference type="Pfam" id="PF00905">
    <property type="entry name" value="Transpeptidase"/>
    <property type="match status" value="1"/>
</dbReference>
<gene>
    <name evidence="8" type="ORF">BJL86_1376</name>
</gene>
<dbReference type="SUPFAM" id="SSF56601">
    <property type="entry name" value="beta-lactamase/transpeptidase-like"/>
    <property type="match status" value="1"/>
</dbReference>
<evidence type="ECO:0000313" key="8">
    <source>
        <dbReference type="EMBL" id="ANI92158.1"/>
    </source>
</evidence>
<dbReference type="STRING" id="499555.BJL86_1376"/>
<accession>A0A173LKW2</accession>
<dbReference type="InterPro" id="IPR012338">
    <property type="entry name" value="Beta-lactam/transpept-like"/>
</dbReference>
<dbReference type="InterPro" id="IPR050515">
    <property type="entry name" value="Beta-lactam/transpept"/>
</dbReference>
<evidence type="ECO:0000256" key="4">
    <source>
        <dbReference type="SAM" id="MobiDB-lite"/>
    </source>
</evidence>
<comment type="similarity">
    <text evidence="2">Belongs to the transpeptidase family.</text>
</comment>
<dbReference type="GO" id="GO:0008658">
    <property type="term" value="F:penicillin binding"/>
    <property type="evidence" value="ECO:0007669"/>
    <property type="project" value="InterPro"/>
</dbReference>
<evidence type="ECO:0000259" key="7">
    <source>
        <dbReference type="Pfam" id="PF03717"/>
    </source>
</evidence>
<dbReference type="GO" id="GO:0071555">
    <property type="term" value="P:cell wall organization"/>
    <property type="evidence" value="ECO:0007669"/>
    <property type="project" value="TreeGrafter"/>
</dbReference>
<keyword evidence="9" id="KW-1185">Reference proteome</keyword>
<dbReference type="OrthoDB" id="9789078at2"/>
<evidence type="ECO:0000256" key="3">
    <source>
        <dbReference type="ARBA" id="ARBA00023136"/>
    </source>
</evidence>
<feature type="domain" description="Penicillin-binding protein dimerisation" evidence="7">
    <location>
        <begin position="83"/>
        <end position="249"/>
    </location>
</feature>
<evidence type="ECO:0000256" key="1">
    <source>
        <dbReference type="ARBA" id="ARBA00004370"/>
    </source>
</evidence>
<dbReference type="SUPFAM" id="SSF56519">
    <property type="entry name" value="Penicillin binding protein dimerisation domain"/>
    <property type="match status" value="1"/>
</dbReference>
<dbReference type="PANTHER" id="PTHR30627:SF1">
    <property type="entry name" value="PEPTIDOGLYCAN D,D-TRANSPEPTIDASE FTSI"/>
    <property type="match status" value="1"/>
</dbReference>
<keyword evidence="3 5" id="KW-0472">Membrane</keyword>
<dbReference type="InterPro" id="IPR001460">
    <property type="entry name" value="PCN-bd_Tpept"/>
</dbReference>
<keyword evidence="5" id="KW-1133">Transmembrane helix</keyword>
<feature type="region of interest" description="Disordered" evidence="4">
    <location>
        <begin position="484"/>
        <end position="503"/>
    </location>
</feature>
<feature type="transmembrane region" description="Helical" evidence="5">
    <location>
        <begin position="41"/>
        <end position="59"/>
    </location>
</feature>
<dbReference type="GO" id="GO:0005886">
    <property type="term" value="C:plasma membrane"/>
    <property type="evidence" value="ECO:0007669"/>
    <property type="project" value="TreeGrafter"/>
</dbReference>
<dbReference type="Gene3D" id="3.40.710.10">
    <property type="entry name" value="DD-peptidase/beta-lactamase superfamily"/>
    <property type="match status" value="1"/>
</dbReference>
<protein>
    <submittedName>
        <fullName evidence="8">Peptidoglycan synthase FtsI</fullName>
    </submittedName>
</protein>
<feature type="compositionally biased region" description="Polar residues" evidence="4">
    <location>
        <begin position="487"/>
        <end position="497"/>
    </location>
</feature>
<dbReference type="InterPro" id="IPR005311">
    <property type="entry name" value="PBP_dimer"/>
</dbReference>
<feature type="compositionally biased region" description="Low complexity" evidence="4">
    <location>
        <begin position="11"/>
        <end position="26"/>
    </location>
</feature>
<feature type="region of interest" description="Disordered" evidence="4">
    <location>
        <begin position="108"/>
        <end position="128"/>
    </location>
</feature>
<dbReference type="Proteomes" id="UP000186104">
    <property type="component" value="Chromosome"/>
</dbReference>
<dbReference type="KEGG" id="dtm:BJL86_1376"/>
<evidence type="ECO:0000256" key="2">
    <source>
        <dbReference type="ARBA" id="ARBA00007171"/>
    </source>
</evidence>
<evidence type="ECO:0000256" key="5">
    <source>
        <dbReference type="SAM" id="Phobius"/>
    </source>
</evidence>
<proteinExistence type="inferred from homology"/>
<comment type="subcellular location">
    <subcellularLocation>
        <location evidence="1">Membrane</location>
    </subcellularLocation>
</comment>
<dbReference type="Gene3D" id="3.90.1310.10">
    <property type="entry name" value="Penicillin-binding protein 2a (Domain 2)"/>
    <property type="match status" value="1"/>
</dbReference>
<feature type="compositionally biased region" description="Basic and acidic residues" evidence="4">
    <location>
        <begin position="112"/>
        <end position="128"/>
    </location>
</feature>
<dbReference type="Pfam" id="PF03717">
    <property type="entry name" value="PBP_dimer"/>
    <property type="match status" value="1"/>
</dbReference>
<dbReference type="InterPro" id="IPR036138">
    <property type="entry name" value="PBP_dimer_sf"/>
</dbReference>
<evidence type="ECO:0000259" key="6">
    <source>
        <dbReference type="Pfam" id="PF00905"/>
    </source>
</evidence>
<dbReference type="EMBL" id="CP015961">
    <property type="protein sequence ID" value="ANI92158.1"/>
    <property type="molecule type" value="Genomic_DNA"/>
</dbReference>
<sequence>MNGRPPHERAGAQGARKSSSRSAGARTPIRTTSQTDSRFKFLRAIVVLLLVVALAKLLWVQTIGGRELAAQAANQRMVEQVMPATRGEIVDYRGEPIAFTREARSLSIQPSVERDNADERHQTDPEKPDWNQLVDEISDKFAEVLGDKIKRAEIKDKLTSDDGFTYLVRNIDVSEANAITRDFPMVGSERVDIREYPGGSLAANMIGATSSGDNGRLTGLQGLEAQYDDVLGGIDGRRTFDITPDNAVIPGSIRTAEEAVDGGDVELTIDSDLQWYVQRAVQSAKDNSQAGGASAVVLDAETGEVRAMANDNTFNPAIGVGDELKRGADLGNRAVTTPFEPGSVNKIVTAAAAIDMGVTDPEEVHTVPGSIEMAGVTVNDAWEHGPAQYTTTGIFGKSSNVGTLMLADRVGKDPYAEYLKKFGLGQKTGIELEGESEGMVPDRENWLGGTFANLPIGQGLSMTLLQMTSMFQTVANHGERIPPRVVSSVTQPDGTVTDTERPQGEQVVSKDAADTVLDMFRGVTLEGGTGTAAGVEGYQVSGKTGTAQQIDPECSCYSNSNYWITFAGVFPADAPKYVVGIMLDNPVRGVHGDGGQSAAPLFHDIAAWLATRDNIAPSAPGRPLTLEKG</sequence>
<dbReference type="AlphaFoldDB" id="A0A173LKW2"/>
<dbReference type="Gene3D" id="3.30.450.330">
    <property type="match status" value="1"/>
</dbReference>
<feature type="region of interest" description="Disordered" evidence="4">
    <location>
        <begin position="1"/>
        <end position="32"/>
    </location>
</feature>
<feature type="compositionally biased region" description="Basic and acidic residues" evidence="4">
    <location>
        <begin position="1"/>
        <end position="10"/>
    </location>
</feature>
<name>A0A173LKW2_9ACTN</name>
<dbReference type="RefSeq" id="WP_082908416.1">
    <property type="nucleotide sequence ID" value="NZ_CP015961.1"/>
</dbReference>